<organism evidence="1 2">
    <name type="scientific">Crotalaria pallida</name>
    <name type="common">Smooth rattlebox</name>
    <name type="synonym">Crotalaria striata</name>
    <dbReference type="NCBI Taxonomy" id="3830"/>
    <lineage>
        <taxon>Eukaryota</taxon>
        <taxon>Viridiplantae</taxon>
        <taxon>Streptophyta</taxon>
        <taxon>Embryophyta</taxon>
        <taxon>Tracheophyta</taxon>
        <taxon>Spermatophyta</taxon>
        <taxon>Magnoliopsida</taxon>
        <taxon>eudicotyledons</taxon>
        <taxon>Gunneridae</taxon>
        <taxon>Pentapetalae</taxon>
        <taxon>rosids</taxon>
        <taxon>fabids</taxon>
        <taxon>Fabales</taxon>
        <taxon>Fabaceae</taxon>
        <taxon>Papilionoideae</taxon>
        <taxon>50 kb inversion clade</taxon>
        <taxon>genistoids sensu lato</taxon>
        <taxon>core genistoids</taxon>
        <taxon>Crotalarieae</taxon>
        <taxon>Crotalaria</taxon>
    </lineage>
</organism>
<dbReference type="AlphaFoldDB" id="A0AAN9FZ14"/>
<name>A0AAN9FZ14_CROPI</name>
<sequence length="194" mass="21983">MVECPWILHARFEDGHSRQRSIKNWYNEDYYDLHEVDDSDLHGVEESFVQGTIFGSYEVVDEGLLFENLRNLPTKSDVKLWSSSQASIGSKFDVVRNSVELGREGRIEKLVGGTLQLGGKLGLSIGSKKDDVVDSVMNIEIRDREAKDQEDIWGWCVDSLRCFSTKSAYKYTTMELCNGPSNLDPILLDGLRLV</sequence>
<gene>
    <name evidence="1" type="ORF">RIF29_10570</name>
</gene>
<keyword evidence="2" id="KW-1185">Reference proteome</keyword>
<accession>A0AAN9FZ14</accession>
<evidence type="ECO:0000313" key="1">
    <source>
        <dbReference type="EMBL" id="KAK7282060.1"/>
    </source>
</evidence>
<dbReference type="Proteomes" id="UP001372338">
    <property type="component" value="Unassembled WGS sequence"/>
</dbReference>
<proteinExistence type="predicted"/>
<dbReference type="EMBL" id="JAYWIO010000002">
    <property type="protein sequence ID" value="KAK7282060.1"/>
    <property type="molecule type" value="Genomic_DNA"/>
</dbReference>
<reference evidence="1 2" key="1">
    <citation type="submission" date="2024-01" db="EMBL/GenBank/DDBJ databases">
        <title>The genomes of 5 underutilized Papilionoideae crops provide insights into root nodulation and disease resistanc.</title>
        <authorList>
            <person name="Yuan L."/>
        </authorList>
    </citation>
    <scope>NUCLEOTIDE SEQUENCE [LARGE SCALE GENOMIC DNA]</scope>
    <source>
        <strain evidence="1">ZHUSHIDOU_FW_LH</strain>
        <tissue evidence="1">Leaf</tissue>
    </source>
</reference>
<evidence type="ECO:0000313" key="2">
    <source>
        <dbReference type="Proteomes" id="UP001372338"/>
    </source>
</evidence>
<comment type="caution">
    <text evidence="1">The sequence shown here is derived from an EMBL/GenBank/DDBJ whole genome shotgun (WGS) entry which is preliminary data.</text>
</comment>
<protein>
    <submittedName>
        <fullName evidence="1">Uncharacterized protein</fullName>
    </submittedName>
</protein>